<dbReference type="GO" id="GO:0016758">
    <property type="term" value="F:hexosyltransferase activity"/>
    <property type="evidence" value="ECO:0007669"/>
    <property type="project" value="UniProtKB-ARBA"/>
</dbReference>
<reference evidence="4 5" key="1">
    <citation type="journal article" date="2014" name="Genome Announc.">
        <title>Draft genome sequences of eight enterohepatic helicobacter species isolated from both laboratory and wild rodents.</title>
        <authorList>
            <person name="Sheh A."/>
            <person name="Shen Z."/>
            <person name="Fox J.G."/>
        </authorList>
    </citation>
    <scope>NUCLEOTIDE SEQUENCE [LARGE SCALE GENOMIC DNA]</scope>
    <source>
        <strain evidence="4 5">MIT 97-6194</strain>
    </source>
</reference>
<dbReference type="SUPFAM" id="SSF53448">
    <property type="entry name" value="Nucleotide-diphospho-sugar transferases"/>
    <property type="match status" value="1"/>
</dbReference>
<evidence type="ECO:0000256" key="1">
    <source>
        <dbReference type="ARBA" id="ARBA00022676"/>
    </source>
</evidence>
<dbReference type="InterPro" id="IPR029044">
    <property type="entry name" value="Nucleotide-diphossugar_trans"/>
</dbReference>
<keyword evidence="5" id="KW-1185">Reference proteome</keyword>
<accession>A0A347VMM9</accession>
<gene>
    <name evidence="4" type="ORF">LS64_010565</name>
</gene>
<feature type="domain" description="Glycosyltransferase 2-like" evidence="3">
    <location>
        <begin position="5"/>
        <end position="141"/>
    </location>
</feature>
<dbReference type="PANTHER" id="PTHR22916:SF51">
    <property type="entry name" value="GLYCOSYLTRANSFERASE EPSH-RELATED"/>
    <property type="match status" value="1"/>
</dbReference>
<dbReference type="EMBL" id="JRMP02000021">
    <property type="protein sequence ID" value="TLD92358.1"/>
    <property type="molecule type" value="Genomic_DNA"/>
</dbReference>
<dbReference type="Gene3D" id="3.90.550.10">
    <property type="entry name" value="Spore Coat Polysaccharide Biosynthesis Protein SpsA, Chain A"/>
    <property type="match status" value="1"/>
</dbReference>
<dbReference type="OrthoDB" id="5372349at2"/>
<name>A0A347VMM9_9HELI</name>
<sequence length="197" mass="22172">MKVGVVVPMFGVAAFLRECLDSILNQSYKNLNVLLISDGDLDCLNIALEYAALDSRFIVIDKENGGQATGRNVGIEFFSGVYKIVSLRDFALAKSWQSSLESNIESKGDSPLPCVRVGDLGWVKSPAKQKNIESNLQDSIKTSKNHNLIESTNIESNNLYCYKVLDSKTYIYIYIYMRLLQRYFIRYFANGASYEAC</sequence>
<dbReference type="AlphaFoldDB" id="A0A347VMM9"/>
<evidence type="ECO:0000313" key="5">
    <source>
        <dbReference type="Proteomes" id="UP000029714"/>
    </source>
</evidence>
<proteinExistence type="predicted"/>
<evidence type="ECO:0000256" key="2">
    <source>
        <dbReference type="ARBA" id="ARBA00022679"/>
    </source>
</evidence>
<protein>
    <submittedName>
        <fullName evidence="4">Glycosyltransferase family 2 protein</fullName>
    </submittedName>
</protein>
<dbReference type="Proteomes" id="UP000029714">
    <property type="component" value="Unassembled WGS sequence"/>
</dbReference>
<dbReference type="STRING" id="1548018.LS64_10305"/>
<evidence type="ECO:0000259" key="3">
    <source>
        <dbReference type="Pfam" id="PF00535"/>
    </source>
</evidence>
<dbReference type="Pfam" id="PF00535">
    <property type="entry name" value="Glycos_transf_2"/>
    <property type="match status" value="1"/>
</dbReference>
<organism evidence="4 5">
    <name type="scientific">Helicobacter saguini</name>
    <dbReference type="NCBI Taxonomy" id="1548018"/>
    <lineage>
        <taxon>Bacteria</taxon>
        <taxon>Pseudomonadati</taxon>
        <taxon>Campylobacterota</taxon>
        <taxon>Epsilonproteobacteria</taxon>
        <taxon>Campylobacterales</taxon>
        <taxon>Helicobacteraceae</taxon>
        <taxon>Helicobacter</taxon>
    </lineage>
</organism>
<evidence type="ECO:0000313" key="4">
    <source>
        <dbReference type="EMBL" id="TLD92358.1"/>
    </source>
</evidence>
<keyword evidence="1" id="KW-0328">Glycosyltransferase</keyword>
<keyword evidence="2" id="KW-0808">Transferase</keyword>
<dbReference type="CDD" id="cd00761">
    <property type="entry name" value="Glyco_tranf_GTA_type"/>
    <property type="match status" value="1"/>
</dbReference>
<dbReference type="PANTHER" id="PTHR22916">
    <property type="entry name" value="GLYCOSYLTRANSFERASE"/>
    <property type="match status" value="1"/>
</dbReference>
<reference evidence="4 5" key="2">
    <citation type="journal article" date="2016" name="Infect. Immun.">
        <title>Helicobacter saguini, a Novel Helicobacter Isolated from Cotton-Top Tamarins with Ulcerative Colitis, Has Proinflammatory Properties and Induces Typhlocolitis and Dysplasia in Gnotobiotic IL-10-/- Mice.</title>
        <authorList>
            <person name="Shen Z."/>
            <person name="Mannion A."/>
            <person name="Whary M.T."/>
            <person name="Muthupalani S."/>
            <person name="Sheh A."/>
            <person name="Feng Y."/>
            <person name="Gong G."/>
            <person name="Vandamme P."/>
            <person name="Holcombe H.R."/>
            <person name="Paster B.J."/>
            <person name="Fox J.G."/>
        </authorList>
    </citation>
    <scope>NUCLEOTIDE SEQUENCE [LARGE SCALE GENOMIC DNA]</scope>
    <source>
        <strain evidence="4 5">MIT 97-6194</strain>
    </source>
</reference>
<dbReference type="InterPro" id="IPR001173">
    <property type="entry name" value="Glyco_trans_2-like"/>
</dbReference>
<comment type="caution">
    <text evidence="4">The sequence shown here is derived from an EMBL/GenBank/DDBJ whole genome shotgun (WGS) entry which is preliminary data.</text>
</comment>